<protein>
    <submittedName>
        <fullName evidence="4">VWFA domain-containing protein</fullName>
    </submittedName>
</protein>
<dbReference type="PANTHER" id="PTHR24020">
    <property type="entry name" value="COLLAGEN ALPHA"/>
    <property type="match status" value="1"/>
</dbReference>
<keyword evidence="1" id="KW-1133">Transmembrane helix</keyword>
<dbReference type="WBParaSite" id="PTRK_0000427200.1">
    <property type="protein sequence ID" value="PTRK_0000427200.1"/>
    <property type="gene ID" value="PTRK_0000427200"/>
</dbReference>
<dbReference type="Pfam" id="PF13768">
    <property type="entry name" value="VWA_3"/>
    <property type="match status" value="2"/>
</dbReference>
<keyword evidence="3" id="KW-1185">Reference proteome</keyword>
<dbReference type="PANTHER" id="PTHR24020:SF89">
    <property type="entry name" value="COLLAGEN ALPHA-1(XXI) CHAIN-LIKE ISOFORM X1"/>
    <property type="match status" value="1"/>
</dbReference>
<dbReference type="Proteomes" id="UP000038045">
    <property type="component" value="Unplaced"/>
</dbReference>
<dbReference type="SUPFAM" id="SSF53300">
    <property type="entry name" value="vWA-like"/>
    <property type="match status" value="4"/>
</dbReference>
<evidence type="ECO:0000256" key="1">
    <source>
        <dbReference type="SAM" id="Phobius"/>
    </source>
</evidence>
<keyword evidence="1" id="KW-0472">Membrane</keyword>
<proteinExistence type="predicted"/>
<feature type="transmembrane region" description="Helical" evidence="1">
    <location>
        <begin position="9"/>
        <end position="33"/>
    </location>
</feature>
<dbReference type="InterPro" id="IPR002035">
    <property type="entry name" value="VWF_A"/>
</dbReference>
<reference evidence="4" key="1">
    <citation type="submission" date="2017-02" db="UniProtKB">
        <authorList>
            <consortium name="WormBaseParasite"/>
        </authorList>
    </citation>
    <scope>IDENTIFICATION</scope>
</reference>
<evidence type="ECO:0000259" key="2">
    <source>
        <dbReference type="PROSITE" id="PS50234"/>
    </source>
</evidence>
<name>A0A0N4ZA65_PARTI</name>
<dbReference type="AlphaFoldDB" id="A0A0N4ZA65"/>
<dbReference type="PROSITE" id="PS50234">
    <property type="entry name" value="VWFA"/>
    <property type="match status" value="1"/>
</dbReference>
<keyword evidence="1" id="KW-0812">Transmembrane</keyword>
<evidence type="ECO:0000313" key="3">
    <source>
        <dbReference type="Proteomes" id="UP000038045"/>
    </source>
</evidence>
<accession>A0A0N4ZA65</accession>
<dbReference type="InterPro" id="IPR036465">
    <property type="entry name" value="vWFA_dom_sf"/>
</dbReference>
<evidence type="ECO:0000313" key="4">
    <source>
        <dbReference type="WBParaSite" id="PTRK_0000427200.1"/>
    </source>
</evidence>
<sequence>MNKQYCKVLIISLISIVALAVGIALIIVASISLSNGVQNNNGNSKTTISIITSSTTQNFVSTTQQSLPTIPNVPYIPPASGIVFGIDSSDAVDPSTYNYLHNTLIESIISGNWTHPERVGALCYSKLGYHDNSSFGINSFDTIIKNIKQFSYFPGSSSLSVGLKLIREQFWHTLPQNDKYLQTILFTASSNSDDISDAMTDGMMLNQDGQLIIVGIGNNVDEKLLQKLTKNVLIWNYGVNDLRIIDNIRKLLYNFNPNIASTTVGTQTTTTKSQSNISISTIPTTQVQSTTTKITTTQVITTTQSPSPIPYVPCLTNIIITVDSSSDTLTNDQFKNQKLILKNNITTSWTHYERLSLVSYDTNVNTLFTFNTIKDHNDFDNKLDTIKQSSGSSLTRLLSGLLTLQTTNNQPLSIFVFISELNYADLQLSKAYATQLLEKGKLNFIILNNNVSPYDLNILNPSKIILYNFTDEGVNSLITFFNQSLSCNFIPSPSLPPTTMLPHTTTTIPSTTTQSSIYYPPKSSIIIGIDSSKNIDNDLYQNMLNAVTDKIITEQWNYPYRTGAFGYDNALNTETVQFGLSKYSDIRKLIKKFVKLDKSCSIATGMNDIGEQFYFLTPPDIVYMQTIILTTCSDMNDINDAIEEAFFLSSMGQLIIVGVGDKVNESNLRVLTDNVFIWDGVNMNSDVFHNIEKAIVNFNPNETTITTLKSEVKSTTIENPITSYYPCKSNIILALDASSDVISKDQFEKQISVLTESIIKDWNHYERVALSWYNSVPSTFFSFNSINSYEEFVSDIQLAHQSKGYSLAGVLASLADLETNNTFPMSTFVYISQVIDEDIEASREFAKKLLQKGSLNFIILTYNVTEVQLSKLLSLYPSRFWYWAFENSEVEELGQFFIGAMRCDNSRTTIQTRTPTTTVQQMTSTTTAQQRTSTTTQVTSTLPYYPCNSSIIFSIPNSNESLSTTQYNSLIKLLSSNRIIESYWNHFERLSTISFNTIPSVSVPFNTITNKDSFNIMISQLTQSANPNSLTSLLQFLSTYPTFSQPSNYFIFIGKTSLNDLEESKKYSKNISMQGSLNFIIIDNDIDPSSLNPYFYNNLFLWNSTSSNYSNDLGNFILNSILC</sequence>
<organism evidence="3 4">
    <name type="scientific">Parastrongyloides trichosuri</name>
    <name type="common">Possum-specific nematode worm</name>
    <dbReference type="NCBI Taxonomy" id="131310"/>
    <lineage>
        <taxon>Eukaryota</taxon>
        <taxon>Metazoa</taxon>
        <taxon>Ecdysozoa</taxon>
        <taxon>Nematoda</taxon>
        <taxon>Chromadorea</taxon>
        <taxon>Rhabditida</taxon>
        <taxon>Tylenchina</taxon>
        <taxon>Panagrolaimomorpha</taxon>
        <taxon>Strongyloidoidea</taxon>
        <taxon>Strongyloididae</taxon>
        <taxon>Parastrongyloides</taxon>
    </lineage>
</organism>
<feature type="domain" description="VWFA" evidence="2">
    <location>
        <begin position="81"/>
        <end position="252"/>
    </location>
</feature>
<dbReference type="STRING" id="131310.A0A0N4ZA65"/>
<dbReference type="Gene3D" id="3.40.50.410">
    <property type="entry name" value="von Willebrand factor, type A domain"/>
    <property type="match status" value="2"/>
</dbReference>
<dbReference type="InterPro" id="IPR050525">
    <property type="entry name" value="ECM_Assembly_Org"/>
</dbReference>